<dbReference type="PANTHER" id="PTHR11040:SF140">
    <property type="entry name" value="ZRT (ZRT), IRT- (IRT-) LIKE PROTEIN TRANSPORTER"/>
    <property type="match status" value="1"/>
</dbReference>
<evidence type="ECO:0000313" key="6">
    <source>
        <dbReference type="Ensembl" id="ENSCINP00000034307.1"/>
    </source>
</evidence>
<dbReference type="AlphaFoldDB" id="H2XXC3"/>
<keyword evidence="7" id="KW-1185">Reference proteome</keyword>
<evidence type="ECO:0000256" key="1">
    <source>
        <dbReference type="ARBA" id="ARBA00004141"/>
    </source>
</evidence>
<feature type="transmembrane region" description="Helical" evidence="5">
    <location>
        <begin position="12"/>
        <end position="30"/>
    </location>
</feature>
<evidence type="ECO:0000256" key="2">
    <source>
        <dbReference type="ARBA" id="ARBA00022692"/>
    </source>
</evidence>
<keyword evidence="4 5" id="KW-0472">Membrane</keyword>
<reference evidence="6" key="3">
    <citation type="submission" date="2025-09" db="UniProtKB">
        <authorList>
            <consortium name="Ensembl"/>
        </authorList>
    </citation>
    <scope>IDENTIFICATION</scope>
</reference>
<accession>H2XXC3</accession>
<proteinExistence type="predicted"/>
<organism evidence="6 7">
    <name type="scientific">Ciona intestinalis</name>
    <name type="common">Transparent sea squirt</name>
    <name type="synonym">Ascidia intestinalis</name>
    <dbReference type="NCBI Taxonomy" id="7719"/>
    <lineage>
        <taxon>Eukaryota</taxon>
        <taxon>Metazoa</taxon>
        <taxon>Chordata</taxon>
        <taxon>Tunicata</taxon>
        <taxon>Ascidiacea</taxon>
        <taxon>Phlebobranchia</taxon>
        <taxon>Cionidae</taxon>
        <taxon>Ciona</taxon>
    </lineage>
</organism>
<dbReference type="InterPro" id="IPR003689">
    <property type="entry name" value="ZIP"/>
</dbReference>
<feature type="transmembrane region" description="Helical" evidence="5">
    <location>
        <begin position="249"/>
        <end position="271"/>
    </location>
</feature>
<dbReference type="Ensembl" id="ENSCINT00000036124.1">
    <property type="protein sequence ID" value="ENSCINP00000034307.1"/>
    <property type="gene ID" value="ENSCING00000018912.1"/>
</dbReference>
<dbReference type="InParanoid" id="H2XXC3"/>
<feature type="transmembrane region" description="Helical" evidence="5">
    <location>
        <begin position="156"/>
        <end position="176"/>
    </location>
</feature>
<reference evidence="6" key="2">
    <citation type="submission" date="2025-08" db="UniProtKB">
        <authorList>
            <consortium name="Ensembl"/>
        </authorList>
    </citation>
    <scope>IDENTIFICATION</scope>
</reference>
<evidence type="ECO:0000256" key="3">
    <source>
        <dbReference type="ARBA" id="ARBA00022989"/>
    </source>
</evidence>
<evidence type="ECO:0000256" key="4">
    <source>
        <dbReference type="ARBA" id="ARBA00023136"/>
    </source>
</evidence>
<keyword evidence="2 5" id="KW-0812">Transmembrane</keyword>
<name>H2XXC3_CIOIN</name>
<feature type="transmembrane region" description="Helical" evidence="5">
    <location>
        <begin position="98"/>
        <end position="118"/>
    </location>
</feature>
<comment type="subcellular location">
    <subcellularLocation>
        <location evidence="1">Membrane</location>
        <topology evidence="1">Multi-pass membrane protein</topology>
    </subcellularLocation>
</comment>
<dbReference type="GO" id="GO:0005385">
    <property type="term" value="F:zinc ion transmembrane transporter activity"/>
    <property type="evidence" value="ECO:0000318"/>
    <property type="project" value="GO_Central"/>
</dbReference>
<dbReference type="GO" id="GO:0005886">
    <property type="term" value="C:plasma membrane"/>
    <property type="evidence" value="ECO:0000318"/>
    <property type="project" value="GO_Central"/>
</dbReference>
<dbReference type="Pfam" id="PF02535">
    <property type="entry name" value="Zip"/>
    <property type="match status" value="1"/>
</dbReference>
<evidence type="ECO:0000313" key="7">
    <source>
        <dbReference type="Proteomes" id="UP000008144"/>
    </source>
</evidence>
<dbReference type="STRING" id="7719.ENSCINP00000034307"/>
<dbReference type="OMA" id="FCMISSF"/>
<dbReference type="GeneTree" id="ENSGT00940000164669"/>
<dbReference type="PANTHER" id="PTHR11040">
    <property type="entry name" value="ZINC/IRON TRANSPORTER"/>
    <property type="match status" value="1"/>
</dbReference>
<feature type="transmembrane region" description="Helical" evidence="5">
    <location>
        <begin position="42"/>
        <end position="64"/>
    </location>
</feature>
<evidence type="ECO:0000256" key="5">
    <source>
        <dbReference type="SAM" id="Phobius"/>
    </source>
</evidence>
<dbReference type="HOGENOM" id="CLU_040462_1_0_1"/>
<reference evidence="7" key="1">
    <citation type="journal article" date="2002" name="Science">
        <title>The draft genome of Ciona intestinalis: insights into chordate and vertebrate origins.</title>
        <authorList>
            <person name="Dehal P."/>
            <person name="Satou Y."/>
            <person name="Campbell R.K."/>
            <person name="Chapman J."/>
            <person name="Degnan B."/>
            <person name="De Tomaso A."/>
            <person name="Davidson B."/>
            <person name="Di Gregorio A."/>
            <person name="Gelpke M."/>
            <person name="Goodstein D.M."/>
            <person name="Harafuji N."/>
            <person name="Hastings K.E."/>
            <person name="Ho I."/>
            <person name="Hotta K."/>
            <person name="Huang W."/>
            <person name="Kawashima T."/>
            <person name="Lemaire P."/>
            <person name="Martinez D."/>
            <person name="Meinertzhagen I.A."/>
            <person name="Necula S."/>
            <person name="Nonaka M."/>
            <person name="Putnam N."/>
            <person name="Rash S."/>
            <person name="Saiga H."/>
            <person name="Satake M."/>
            <person name="Terry A."/>
            <person name="Yamada L."/>
            <person name="Wang H.G."/>
            <person name="Awazu S."/>
            <person name="Azumi K."/>
            <person name="Boore J."/>
            <person name="Branno M."/>
            <person name="Chin-Bow S."/>
            <person name="DeSantis R."/>
            <person name="Doyle S."/>
            <person name="Francino P."/>
            <person name="Keys D.N."/>
            <person name="Haga S."/>
            <person name="Hayashi H."/>
            <person name="Hino K."/>
            <person name="Imai K.S."/>
            <person name="Inaba K."/>
            <person name="Kano S."/>
            <person name="Kobayashi K."/>
            <person name="Kobayashi M."/>
            <person name="Lee B.I."/>
            <person name="Makabe K.W."/>
            <person name="Manohar C."/>
            <person name="Matassi G."/>
            <person name="Medina M."/>
            <person name="Mochizuki Y."/>
            <person name="Mount S."/>
            <person name="Morishita T."/>
            <person name="Miura S."/>
            <person name="Nakayama A."/>
            <person name="Nishizaka S."/>
            <person name="Nomoto H."/>
            <person name="Ohta F."/>
            <person name="Oishi K."/>
            <person name="Rigoutsos I."/>
            <person name="Sano M."/>
            <person name="Sasaki A."/>
            <person name="Sasakura Y."/>
            <person name="Shoguchi E."/>
            <person name="Shin-i T."/>
            <person name="Spagnuolo A."/>
            <person name="Stainier D."/>
            <person name="Suzuki M.M."/>
            <person name="Tassy O."/>
            <person name="Takatori N."/>
            <person name="Tokuoka M."/>
            <person name="Yagi K."/>
            <person name="Yoshizaki F."/>
            <person name="Wada S."/>
            <person name="Zhang C."/>
            <person name="Hyatt P.D."/>
            <person name="Larimer F."/>
            <person name="Detter C."/>
            <person name="Doggett N."/>
            <person name="Glavina T."/>
            <person name="Hawkins T."/>
            <person name="Richardson P."/>
            <person name="Lucas S."/>
            <person name="Kohara Y."/>
            <person name="Levine M."/>
            <person name="Satoh N."/>
            <person name="Rokhsar D.S."/>
        </authorList>
    </citation>
    <scope>NUCLEOTIDE SEQUENCE [LARGE SCALE GENOMIC DNA]</scope>
</reference>
<dbReference type="GO" id="GO:0071577">
    <property type="term" value="P:zinc ion transmembrane transport"/>
    <property type="evidence" value="ECO:0000318"/>
    <property type="project" value="GO_Central"/>
</dbReference>
<protein>
    <submittedName>
        <fullName evidence="6">Uncharacterized protein</fullName>
    </submittedName>
</protein>
<feature type="transmembrane region" description="Helical" evidence="5">
    <location>
        <begin position="215"/>
        <end position="237"/>
    </location>
</feature>
<feature type="transmembrane region" description="Helical" evidence="5">
    <location>
        <begin position="182"/>
        <end position="203"/>
    </location>
</feature>
<dbReference type="Proteomes" id="UP000008144">
    <property type="component" value="Unassembled WGS sequence"/>
</dbReference>
<sequence>RMDLLVEKLVLLLFLFILGFGAGIGPYLLRNRCLSPSRFRDLMVSSMNCLSAGVFFSTFFMHMLPERFECKRRISTKLQAQEEFASVFGETGYPFAELLVSLGFFFVMLIEQFVLTCYDDNAKQKTTEGNMIVKAKPTQGHSHGHADIPSHSSVRAIILLFALSAHALFEGLAIGLQTSTNALRTLVVAVLIHKMALAFSYGISLISDKANLKSVLTALTIFSIMAPIGIGVGAALTSAKEGDDVIEKIIAITQAFASGTFVYVIFIEIIPHEFTGESSDRRMSKVTCMMAGFAVMASLQALPHEE</sequence>
<keyword evidence="3 5" id="KW-1133">Transmembrane helix</keyword>